<protein>
    <submittedName>
        <fullName evidence="1">Uncharacterized protein</fullName>
    </submittedName>
</protein>
<evidence type="ECO:0000313" key="2">
    <source>
        <dbReference type="Proteomes" id="UP001162992"/>
    </source>
</evidence>
<accession>A0ACC2DA99</accession>
<sequence>MEHMDEFENGKTYMLLGKDCRGVGGSKSMEVYAPGKKDLNLASRNHPWDPHMPSFSRLLPECLRPFPSFEGWYTRIIDPVTHFSVAVIMASNYATGESQVTLLFSPSDQKSDFPLHRSGIKQGGTYAVAVVTKNAKITMPSSDFEEHDSEPLGFQWEAPDIGKIVVKPNETQLDVNIKGYVLRAQLTKKLAWNDLHSKEGPEGWVRRITLFPTHWYIYSLGSRALYTFHNLEEDIVNEGEGYSHQEKNWGQTFPAGHVWLQALSHDNSSQLVCAGAYFKVGNLSATPYIFSMGYRSPNQHVDIRSNELGMWFHNIQISAKDGKFSVVGRSFSYTIQITADASPDSFSSPILAPIGKLNWEPACRESFLATVNIELYRHSAWGWFTPKKLVERRTFNQAALEFGEDLLEDFCK</sequence>
<comment type="caution">
    <text evidence="1">The sequence shown here is derived from an EMBL/GenBank/DDBJ whole genome shotgun (WGS) entry which is preliminary data.</text>
</comment>
<name>A0ACC2DA99_DIPCM</name>
<evidence type="ECO:0000313" key="1">
    <source>
        <dbReference type="EMBL" id="KAJ7551179.1"/>
    </source>
</evidence>
<organism evidence="1 2">
    <name type="scientific">Diphasiastrum complanatum</name>
    <name type="common">Issler's clubmoss</name>
    <name type="synonym">Lycopodium complanatum</name>
    <dbReference type="NCBI Taxonomy" id="34168"/>
    <lineage>
        <taxon>Eukaryota</taxon>
        <taxon>Viridiplantae</taxon>
        <taxon>Streptophyta</taxon>
        <taxon>Embryophyta</taxon>
        <taxon>Tracheophyta</taxon>
        <taxon>Lycopodiopsida</taxon>
        <taxon>Lycopodiales</taxon>
        <taxon>Lycopodiaceae</taxon>
        <taxon>Lycopodioideae</taxon>
        <taxon>Diphasiastrum</taxon>
    </lineage>
</organism>
<dbReference type="EMBL" id="CM055097">
    <property type="protein sequence ID" value="KAJ7551179.1"/>
    <property type="molecule type" value="Genomic_DNA"/>
</dbReference>
<gene>
    <name evidence="1" type="ORF">O6H91_06G003300</name>
</gene>
<proteinExistence type="predicted"/>
<dbReference type="Proteomes" id="UP001162992">
    <property type="component" value="Chromosome 6"/>
</dbReference>
<reference evidence="2" key="1">
    <citation type="journal article" date="2024" name="Proc. Natl. Acad. Sci. U.S.A.">
        <title>Extraordinary preservation of gene collinearity over three hundred million years revealed in homosporous lycophytes.</title>
        <authorList>
            <person name="Li C."/>
            <person name="Wickell D."/>
            <person name="Kuo L.Y."/>
            <person name="Chen X."/>
            <person name="Nie B."/>
            <person name="Liao X."/>
            <person name="Peng D."/>
            <person name="Ji J."/>
            <person name="Jenkins J."/>
            <person name="Williams M."/>
            <person name="Shu S."/>
            <person name="Plott C."/>
            <person name="Barry K."/>
            <person name="Rajasekar S."/>
            <person name="Grimwood J."/>
            <person name="Han X."/>
            <person name="Sun S."/>
            <person name="Hou Z."/>
            <person name="He W."/>
            <person name="Dai G."/>
            <person name="Sun C."/>
            <person name="Schmutz J."/>
            <person name="Leebens-Mack J.H."/>
            <person name="Li F.W."/>
            <person name="Wang L."/>
        </authorList>
    </citation>
    <scope>NUCLEOTIDE SEQUENCE [LARGE SCALE GENOMIC DNA]</scope>
    <source>
        <strain evidence="2">cv. PW_Plant_1</strain>
    </source>
</reference>
<keyword evidence="2" id="KW-1185">Reference proteome</keyword>